<evidence type="ECO:0000313" key="1">
    <source>
        <dbReference type="EMBL" id="MBA1141890.1"/>
    </source>
</evidence>
<name>A0A838B955_9HYPH</name>
<evidence type="ECO:0000313" key="2">
    <source>
        <dbReference type="Proteomes" id="UP000558284"/>
    </source>
</evidence>
<protein>
    <submittedName>
        <fullName evidence="1">Uncharacterized protein</fullName>
    </submittedName>
</protein>
<dbReference type="EMBL" id="JACDTY010000007">
    <property type="protein sequence ID" value="MBA1141890.1"/>
    <property type="molecule type" value="Genomic_DNA"/>
</dbReference>
<keyword evidence="2" id="KW-1185">Reference proteome</keyword>
<organism evidence="1 2">
    <name type="scientific">Mesorhizobium neociceri</name>
    <dbReference type="NCBI Taxonomy" id="1307853"/>
    <lineage>
        <taxon>Bacteria</taxon>
        <taxon>Pseudomonadati</taxon>
        <taxon>Pseudomonadota</taxon>
        <taxon>Alphaproteobacteria</taxon>
        <taxon>Hyphomicrobiales</taxon>
        <taxon>Phyllobacteriaceae</taxon>
        <taxon>Mesorhizobium</taxon>
    </lineage>
</organism>
<reference evidence="1 2" key="1">
    <citation type="submission" date="2020-07" db="EMBL/GenBank/DDBJ databases">
        <title>Definition of the novel symbiovar canariense within Mesorhizobium novociceri, a new species of genus Mesorhizobium nodulating Cicer canariense in the Caldera de Taburiente National Park (La Palma, Canary Islands).</title>
        <authorList>
            <person name="Leon-Barrios M."/>
            <person name="Perez-Yepez J."/>
            <person name="Flores-Felix J.D."/>
            <person name="Ramirez-Baena M.H."/>
            <person name="Pulido-Suarez L."/>
            <person name="Igual J.M."/>
            <person name="Velazquez E."/>
            <person name="Peix A."/>
        </authorList>
    </citation>
    <scope>NUCLEOTIDE SEQUENCE [LARGE SCALE GENOMIC DNA]</scope>
    <source>
        <strain evidence="1 2">CCANP35</strain>
    </source>
</reference>
<dbReference type="RefSeq" id="WP_181058752.1">
    <property type="nucleotide sequence ID" value="NZ_JACDTY010000007.1"/>
</dbReference>
<gene>
    <name evidence="1" type="ORF">H0241_16710</name>
</gene>
<proteinExistence type="predicted"/>
<comment type="caution">
    <text evidence="1">The sequence shown here is derived from an EMBL/GenBank/DDBJ whole genome shotgun (WGS) entry which is preliminary data.</text>
</comment>
<dbReference type="AlphaFoldDB" id="A0A838B955"/>
<sequence>MEACTRPARVVVGQSFGADDINAQTAPIQPRLVEGLGLGMLAEPRKAQAAA</sequence>
<dbReference type="Proteomes" id="UP000558284">
    <property type="component" value="Unassembled WGS sequence"/>
</dbReference>
<accession>A0A838B955</accession>